<dbReference type="EMBL" id="AVOT02061618">
    <property type="protein sequence ID" value="MBW0554808.1"/>
    <property type="molecule type" value="Genomic_DNA"/>
</dbReference>
<evidence type="ECO:0000313" key="1">
    <source>
        <dbReference type="EMBL" id="MBW0554808.1"/>
    </source>
</evidence>
<dbReference type="Proteomes" id="UP000765509">
    <property type="component" value="Unassembled WGS sequence"/>
</dbReference>
<keyword evidence="2" id="KW-1185">Reference proteome</keyword>
<dbReference type="AlphaFoldDB" id="A0A9Q3PAC6"/>
<reference evidence="1" key="1">
    <citation type="submission" date="2021-03" db="EMBL/GenBank/DDBJ databases">
        <title>Draft genome sequence of rust myrtle Austropuccinia psidii MF-1, a brazilian biotype.</title>
        <authorList>
            <person name="Quecine M.C."/>
            <person name="Pachon D.M.R."/>
            <person name="Bonatelli M.L."/>
            <person name="Correr F.H."/>
            <person name="Franceschini L.M."/>
            <person name="Leite T.F."/>
            <person name="Margarido G.R.A."/>
            <person name="Almeida C.A."/>
            <person name="Ferrarezi J.A."/>
            <person name="Labate C.A."/>
        </authorList>
    </citation>
    <scope>NUCLEOTIDE SEQUENCE</scope>
    <source>
        <strain evidence="1">MF-1</strain>
    </source>
</reference>
<proteinExistence type="predicted"/>
<accession>A0A9Q3PAC6</accession>
<comment type="caution">
    <text evidence="1">The sequence shown here is derived from an EMBL/GenBank/DDBJ whole genome shotgun (WGS) entry which is preliminary data.</text>
</comment>
<sequence length="109" mass="12254">MPNASQPSFPSRIGPWRRILASRKPQTPLFFQLDAHVFYFLYASIIPNWSQVTNIHLSCSSAVGSMLYSTDTADDLARYGRIRAGITCCGLSKAFDEANPSIIGIWWKR</sequence>
<evidence type="ECO:0000313" key="2">
    <source>
        <dbReference type="Proteomes" id="UP000765509"/>
    </source>
</evidence>
<gene>
    <name evidence="1" type="ORF">O181_094523</name>
</gene>
<organism evidence="1 2">
    <name type="scientific">Austropuccinia psidii MF-1</name>
    <dbReference type="NCBI Taxonomy" id="1389203"/>
    <lineage>
        <taxon>Eukaryota</taxon>
        <taxon>Fungi</taxon>
        <taxon>Dikarya</taxon>
        <taxon>Basidiomycota</taxon>
        <taxon>Pucciniomycotina</taxon>
        <taxon>Pucciniomycetes</taxon>
        <taxon>Pucciniales</taxon>
        <taxon>Sphaerophragmiaceae</taxon>
        <taxon>Austropuccinia</taxon>
    </lineage>
</organism>
<name>A0A9Q3PAC6_9BASI</name>
<protein>
    <submittedName>
        <fullName evidence="1">Uncharacterized protein</fullName>
    </submittedName>
</protein>